<keyword evidence="6 7" id="KW-0030">Aminoacyl-tRNA synthetase</keyword>
<evidence type="ECO:0000259" key="9">
    <source>
        <dbReference type="Pfam" id="PF03950"/>
    </source>
</evidence>
<evidence type="ECO:0000259" key="8">
    <source>
        <dbReference type="Pfam" id="PF00749"/>
    </source>
</evidence>
<evidence type="ECO:0000313" key="10">
    <source>
        <dbReference type="EMBL" id="EFD92715.1"/>
    </source>
</evidence>
<dbReference type="InterPro" id="IPR011035">
    <property type="entry name" value="Ribosomal_bL25/Gln-tRNA_synth"/>
</dbReference>
<keyword evidence="3 7" id="KW-0547">Nucleotide-binding</keyword>
<dbReference type="Gene3D" id="2.40.240.10">
    <property type="entry name" value="Ribosomal Protein L25, Chain P"/>
    <property type="match status" value="1"/>
</dbReference>
<dbReference type="Pfam" id="PF00749">
    <property type="entry name" value="tRNA-synt_1c"/>
    <property type="match status" value="1"/>
</dbReference>
<dbReference type="Gene3D" id="3.40.50.620">
    <property type="entry name" value="HUPs"/>
    <property type="match status" value="1"/>
</dbReference>
<keyword evidence="2 7" id="KW-0436">Ligase</keyword>
<dbReference type="GO" id="GO:0043604">
    <property type="term" value="P:amide biosynthetic process"/>
    <property type="evidence" value="ECO:0007669"/>
    <property type="project" value="TreeGrafter"/>
</dbReference>
<dbReference type="InterPro" id="IPR050132">
    <property type="entry name" value="Gln/Glu-tRNA_Ligase"/>
</dbReference>
<accession>D6GVQ5</accession>
<keyword evidence="5 7" id="KW-0648">Protein biosynthesis</keyword>
<protein>
    <submittedName>
        <fullName evidence="10">Glutamine--tRNA ligase</fullName>
    </submittedName>
</protein>
<dbReference type="PRINTS" id="PR00987">
    <property type="entry name" value="TRNASYNTHGLU"/>
</dbReference>
<keyword evidence="1" id="KW-0963">Cytoplasm</keyword>
<feature type="domain" description="Glutamyl/glutaminyl-tRNA synthetase class Ib catalytic" evidence="8">
    <location>
        <begin position="94"/>
        <end position="389"/>
    </location>
</feature>
<dbReference type="InterPro" id="IPR014729">
    <property type="entry name" value="Rossmann-like_a/b/a_fold"/>
</dbReference>
<evidence type="ECO:0000256" key="7">
    <source>
        <dbReference type="RuleBase" id="RU363037"/>
    </source>
</evidence>
<evidence type="ECO:0000256" key="5">
    <source>
        <dbReference type="ARBA" id="ARBA00022917"/>
    </source>
</evidence>
<comment type="similarity">
    <text evidence="7">Belongs to the class-I aminoacyl-tRNA synthetase family.</text>
</comment>
<dbReference type="InterPro" id="IPR020058">
    <property type="entry name" value="Glu/Gln-tRNA-synth_Ib_cat-dom"/>
</dbReference>
<dbReference type="Pfam" id="PF03950">
    <property type="entry name" value="tRNA-synt_1c_C"/>
    <property type="match status" value="1"/>
</dbReference>
<dbReference type="InterPro" id="IPR000924">
    <property type="entry name" value="Glu/Gln-tRNA-synth"/>
</dbReference>
<dbReference type="SUPFAM" id="SSF50715">
    <property type="entry name" value="Ribosomal protein L25-like"/>
    <property type="match status" value="1"/>
</dbReference>
<dbReference type="EMBL" id="GG745555">
    <property type="protein sequence ID" value="EFD92715.1"/>
    <property type="molecule type" value="Genomic_DNA"/>
</dbReference>
<dbReference type="PANTHER" id="PTHR43097:SF5">
    <property type="entry name" value="GLUTAMATE--TRNA LIGASE"/>
    <property type="match status" value="1"/>
</dbReference>
<dbReference type="GO" id="GO:0005829">
    <property type="term" value="C:cytosol"/>
    <property type="evidence" value="ECO:0007669"/>
    <property type="project" value="TreeGrafter"/>
</dbReference>
<keyword evidence="4 7" id="KW-0067">ATP-binding</keyword>
<evidence type="ECO:0000256" key="4">
    <source>
        <dbReference type="ARBA" id="ARBA00022840"/>
    </source>
</evidence>
<evidence type="ECO:0000256" key="1">
    <source>
        <dbReference type="ARBA" id="ARBA00022490"/>
    </source>
</evidence>
<evidence type="ECO:0000313" key="11">
    <source>
        <dbReference type="Proteomes" id="UP000009376"/>
    </source>
</evidence>
<dbReference type="Proteomes" id="UP000009376">
    <property type="component" value="Unassembled WGS sequence"/>
</dbReference>
<dbReference type="GO" id="GO:0006418">
    <property type="term" value="P:tRNA aminoacylation for protein translation"/>
    <property type="evidence" value="ECO:0007669"/>
    <property type="project" value="InterPro"/>
</dbReference>
<dbReference type="AlphaFoldDB" id="D6GVQ5"/>
<dbReference type="PANTHER" id="PTHR43097">
    <property type="entry name" value="GLUTAMINE-TRNA LIGASE"/>
    <property type="match status" value="1"/>
</dbReference>
<feature type="domain" description="Glutamyl/glutaminyl-tRNA synthetase class Ib anti-codon binding" evidence="9">
    <location>
        <begin position="395"/>
        <end position="472"/>
    </location>
</feature>
<evidence type="ECO:0000256" key="2">
    <source>
        <dbReference type="ARBA" id="ARBA00022598"/>
    </source>
</evidence>
<proteinExistence type="inferred from homology"/>
<dbReference type="GO" id="GO:0004812">
    <property type="term" value="F:aminoacyl-tRNA ligase activity"/>
    <property type="evidence" value="ECO:0007669"/>
    <property type="project" value="UniProtKB-KW"/>
</dbReference>
<organism evidence="10 11">
    <name type="scientific">Candidatus Parvarchaeum acidophilus ARMAN-5</name>
    <dbReference type="NCBI Taxonomy" id="662762"/>
    <lineage>
        <taxon>Archaea</taxon>
        <taxon>Candidatus Parvarchaeota</taxon>
        <taxon>Candidatus Parvarchaeum</taxon>
    </lineage>
</organism>
<reference evidence="10 11" key="1">
    <citation type="journal article" date="2010" name="Proc. Natl. Acad. Sci. U.S.A.">
        <title>Enigmatic, ultrasmall, uncultivated Archaea.</title>
        <authorList>
            <person name="Baker B.J."/>
            <person name="Comolli L.R."/>
            <person name="Dick G.J."/>
            <person name="Hauser L.J."/>
            <person name="Hyatt D."/>
            <person name="Dill B.D."/>
            <person name="Land M.L."/>
            <person name="Verberkmoes N.C."/>
            <person name="Hettich R.L."/>
            <person name="Banfield J.F."/>
        </authorList>
    </citation>
    <scope>NUCLEOTIDE SEQUENCE [LARGE SCALE GENOMIC DNA]</scope>
</reference>
<dbReference type="SUPFAM" id="SSF52374">
    <property type="entry name" value="Nucleotidylyl transferase"/>
    <property type="match status" value="1"/>
</dbReference>
<dbReference type="GO" id="GO:0005524">
    <property type="term" value="F:ATP binding"/>
    <property type="evidence" value="ECO:0007669"/>
    <property type="project" value="UniProtKB-KW"/>
</dbReference>
<name>D6GVQ5_PARA5</name>
<sequence length="483" mass="56129">MVNVDDVKKAAIRNAFTHGGKARASSVISEMLGKDRNLVKEMQELKNLADKAVEEINSLPLEKINDLAKELGIIEIKEKEKKELRPLPNVDKGVVLRLPPEPSGYMHWGHALSFMINYLYKEMYGGKLWLRFEDTNPELVRDEFVKNFEEGISWLGIKYDQKKFVSDDMPVIYEFAEKLIKSGDMYACLCSSEEIKENRETEKECIHRNQNVDENLRLWNESKSGKFKNGEITFRLKGNMQSKDAALRDPNLMRIIETKYKPYYIWPLYDFTSVIEDELCGITHILRSNEFKVTLQSALRKVLGFKEPNIIQFSRFNFSGTLTSKRKVRELIKEGYIKDWDDIRLATISSMRRRGIRPEAIKKFLIDVGYSSSEHEYNIDMLLTFNRRIIDKDSKRLFFVPNPIKLIVINAPAVNAKLQFHPSNELGFREVNTNGTFFVDNDDFSTINPGDTLRLKELYSVEVVKQENEVITCKIKKLGTHRR</sequence>
<evidence type="ECO:0000256" key="6">
    <source>
        <dbReference type="ARBA" id="ARBA00023146"/>
    </source>
</evidence>
<evidence type="ECO:0000256" key="3">
    <source>
        <dbReference type="ARBA" id="ARBA00022741"/>
    </source>
</evidence>
<dbReference type="InterPro" id="IPR020059">
    <property type="entry name" value="Glu/Gln-tRNA-synth_Ib_codon-bd"/>
</dbReference>
<dbReference type="InterPro" id="IPR020056">
    <property type="entry name" value="Rbsml_bL25/Gln-tRNA_synth_N"/>
</dbReference>
<gene>
    <name evidence="10" type="ORF">BJBARM5_0568</name>
</gene>